<evidence type="ECO:0000256" key="1">
    <source>
        <dbReference type="ARBA" id="ARBA00022553"/>
    </source>
</evidence>
<dbReference type="AlphaFoldDB" id="A0AAW8R5B4"/>
<evidence type="ECO:0000259" key="8">
    <source>
        <dbReference type="PROSITE" id="PS50110"/>
    </source>
</evidence>
<dbReference type="SUPFAM" id="SSF46894">
    <property type="entry name" value="C-terminal effector domain of the bipartite response regulators"/>
    <property type="match status" value="1"/>
</dbReference>
<gene>
    <name evidence="9" type="ORF">MX635_00755</name>
</gene>
<dbReference type="PANTHER" id="PTHR43214:SF43">
    <property type="entry name" value="TWO-COMPONENT RESPONSE REGULATOR"/>
    <property type="match status" value="1"/>
</dbReference>
<dbReference type="Pfam" id="PF00072">
    <property type="entry name" value="Response_reg"/>
    <property type="match status" value="1"/>
</dbReference>
<dbReference type="InterPro" id="IPR039420">
    <property type="entry name" value="WalR-like"/>
</dbReference>
<dbReference type="Gene3D" id="3.40.50.2300">
    <property type="match status" value="1"/>
</dbReference>
<feature type="domain" description="HTH luxR-type" evidence="7">
    <location>
        <begin position="125"/>
        <end position="190"/>
    </location>
</feature>
<dbReference type="Gene3D" id="1.10.10.10">
    <property type="entry name" value="Winged helix-like DNA-binding domain superfamily/Winged helix DNA-binding domain"/>
    <property type="match status" value="1"/>
</dbReference>
<dbReference type="Pfam" id="PF00196">
    <property type="entry name" value="GerE"/>
    <property type="match status" value="1"/>
</dbReference>
<dbReference type="PROSITE" id="PS50043">
    <property type="entry name" value="HTH_LUXR_2"/>
    <property type="match status" value="1"/>
</dbReference>
<evidence type="ECO:0000256" key="6">
    <source>
        <dbReference type="PROSITE-ProRule" id="PRU00169"/>
    </source>
</evidence>
<dbReference type="GO" id="GO:0000160">
    <property type="term" value="P:phosphorelay signal transduction system"/>
    <property type="evidence" value="ECO:0007669"/>
    <property type="project" value="UniProtKB-KW"/>
</dbReference>
<dbReference type="CDD" id="cd17535">
    <property type="entry name" value="REC_NarL-like"/>
    <property type="match status" value="1"/>
</dbReference>
<dbReference type="SUPFAM" id="SSF52172">
    <property type="entry name" value="CheY-like"/>
    <property type="match status" value="1"/>
</dbReference>
<dbReference type="InterPro" id="IPR058245">
    <property type="entry name" value="NreC/VraR/RcsB-like_REC"/>
</dbReference>
<reference evidence="9" key="1">
    <citation type="submission" date="2022-04" db="EMBL/GenBank/DDBJ databases">
        <title>Draft genome sequences of lactic acid bacteria (LAB) strains involved in meat spoilage.</title>
        <authorList>
            <person name="Palevich N."/>
        </authorList>
    </citation>
    <scope>NUCLEOTIDE SEQUENCE</scope>
    <source>
        <strain evidence="9">9-14</strain>
    </source>
</reference>
<dbReference type="InterPro" id="IPR016032">
    <property type="entry name" value="Sig_transdc_resp-reg_C-effctor"/>
</dbReference>
<proteinExistence type="predicted"/>
<dbReference type="InterPro" id="IPR011006">
    <property type="entry name" value="CheY-like_superfamily"/>
</dbReference>
<evidence type="ECO:0000313" key="9">
    <source>
        <dbReference type="EMBL" id="MDT1972919.1"/>
    </source>
</evidence>
<dbReference type="SMART" id="SM00448">
    <property type="entry name" value="REC"/>
    <property type="match status" value="1"/>
</dbReference>
<dbReference type="RefSeq" id="WP_311779741.1">
    <property type="nucleotide sequence ID" value="NZ_JALRMR010000001.1"/>
</dbReference>
<evidence type="ECO:0000256" key="2">
    <source>
        <dbReference type="ARBA" id="ARBA00023012"/>
    </source>
</evidence>
<name>A0AAW8R5B4_CARDV</name>
<dbReference type="PANTHER" id="PTHR43214">
    <property type="entry name" value="TWO-COMPONENT RESPONSE REGULATOR"/>
    <property type="match status" value="1"/>
</dbReference>
<dbReference type="InterPro" id="IPR000792">
    <property type="entry name" value="Tscrpt_reg_LuxR_C"/>
</dbReference>
<dbReference type="GO" id="GO:0003677">
    <property type="term" value="F:DNA binding"/>
    <property type="evidence" value="ECO:0007669"/>
    <property type="project" value="UniProtKB-KW"/>
</dbReference>
<keyword evidence="1 6" id="KW-0597">Phosphoprotein</keyword>
<dbReference type="InterPro" id="IPR001789">
    <property type="entry name" value="Sig_transdc_resp-reg_receiver"/>
</dbReference>
<evidence type="ECO:0000256" key="5">
    <source>
        <dbReference type="ARBA" id="ARBA00023163"/>
    </source>
</evidence>
<dbReference type="CDD" id="cd06170">
    <property type="entry name" value="LuxR_C_like"/>
    <property type="match status" value="1"/>
</dbReference>
<organism evidence="9 10">
    <name type="scientific">Carnobacterium divergens</name>
    <name type="common">Lactobacillus divergens</name>
    <dbReference type="NCBI Taxonomy" id="2748"/>
    <lineage>
        <taxon>Bacteria</taxon>
        <taxon>Bacillati</taxon>
        <taxon>Bacillota</taxon>
        <taxon>Bacilli</taxon>
        <taxon>Lactobacillales</taxon>
        <taxon>Carnobacteriaceae</taxon>
        <taxon>Carnobacterium</taxon>
    </lineage>
</organism>
<keyword evidence="3" id="KW-0805">Transcription regulation</keyword>
<dbReference type="EMBL" id="JALRMR010000001">
    <property type="protein sequence ID" value="MDT1972919.1"/>
    <property type="molecule type" value="Genomic_DNA"/>
</dbReference>
<feature type="domain" description="Response regulatory" evidence="8">
    <location>
        <begin position="2"/>
        <end position="118"/>
    </location>
</feature>
<keyword evidence="2" id="KW-0902">Two-component regulatory system</keyword>
<dbReference type="InterPro" id="IPR036388">
    <property type="entry name" value="WH-like_DNA-bd_sf"/>
</dbReference>
<evidence type="ECO:0000256" key="4">
    <source>
        <dbReference type="ARBA" id="ARBA00023125"/>
    </source>
</evidence>
<dbReference type="PRINTS" id="PR00038">
    <property type="entry name" value="HTHLUXR"/>
</dbReference>
<sequence>MRLLLIDDHQLFSSSLKLVMEKFDVVEKVITLDKPHLINDYLLKDMVDLILLDINLGKDNGLLIGKEIKKQFPNIPLVFLTGFDFEEYRFQAELLNASGFFSKNISPEELVNNLYQIVEKGVSFIEQEESILTKKEKEILNYLSEGRTQSTIAKELLISRRTVNTHVQSIHDKFNVSSTSEAIIKGVKLGIISIIN</sequence>
<accession>A0AAW8R5B4</accession>
<evidence type="ECO:0000259" key="7">
    <source>
        <dbReference type="PROSITE" id="PS50043"/>
    </source>
</evidence>
<dbReference type="Proteomes" id="UP001249945">
    <property type="component" value="Unassembled WGS sequence"/>
</dbReference>
<keyword evidence="4" id="KW-0238">DNA-binding</keyword>
<comment type="caution">
    <text evidence="9">The sequence shown here is derived from an EMBL/GenBank/DDBJ whole genome shotgun (WGS) entry which is preliminary data.</text>
</comment>
<evidence type="ECO:0000313" key="10">
    <source>
        <dbReference type="Proteomes" id="UP001249945"/>
    </source>
</evidence>
<protein>
    <submittedName>
        <fullName evidence="9">Response regulator transcription factor</fullName>
    </submittedName>
</protein>
<dbReference type="PROSITE" id="PS50110">
    <property type="entry name" value="RESPONSE_REGULATORY"/>
    <property type="match status" value="1"/>
</dbReference>
<keyword evidence="5" id="KW-0804">Transcription</keyword>
<dbReference type="SMART" id="SM00421">
    <property type="entry name" value="HTH_LUXR"/>
    <property type="match status" value="1"/>
</dbReference>
<feature type="modified residue" description="4-aspartylphosphate" evidence="6">
    <location>
        <position position="53"/>
    </location>
</feature>
<dbReference type="GO" id="GO:0006355">
    <property type="term" value="P:regulation of DNA-templated transcription"/>
    <property type="evidence" value="ECO:0007669"/>
    <property type="project" value="InterPro"/>
</dbReference>
<evidence type="ECO:0000256" key="3">
    <source>
        <dbReference type="ARBA" id="ARBA00023015"/>
    </source>
</evidence>